<evidence type="ECO:0000313" key="1">
    <source>
        <dbReference type="EMBL" id="QHT84278.1"/>
    </source>
</evidence>
<protein>
    <submittedName>
        <fullName evidence="1">Uncharacterized protein</fullName>
    </submittedName>
</protein>
<proteinExistence type="predicted"/>
<sequence length="251" mass="29553">MDFNQALDTVQETRIKWINLVIRNLRDIKNLQELPPHARPITYNTNINDLYSETTFNLSNWMDDRNGSPTIDEVLQIYCDTNIDLYTRLYDKFYIGLSRSEQTDIYKKALIRITNILKADSLFQSALNGARFAPSTQIHSREQKPRDPNIYVIFNPNMVIYPPHEDLWFSKDICFSILENQKSRGITRYYSPAPTSTVHKKSLAQLYTEAPPKYIGDFRVNPEVAALVWKKYLKYKEKYLELKKNIKETRI</sequence>
<accession>A0A6C0HU34</accession>
<dbReference type="EMBL" id="MN740017">
    <property type="protein sequence ID" value="QHT84278.1"/>
    <property type="molecule type" value="Genomic_DNA"/>
</dbReference>
<reference evidence="1" key="1">
    <citation type="journal article" date="2020" name="Nature">
        <title>Giant virus diversity and host interactions through global metagenomics.</title>
        <authorList>
            <person name="Schulz F."/>
            <person name="Roux S."/>
            <person name="Paez-Espino D."/>
            <person name="Jungbluth S."/>
            <person name="Walsh D.A."/>
            <person name="Denef V.J."/>
            <person name="McMahon K.D."/>
            <person name="Konstantinidis K.T."/>
            <person name="Eloe-Fadrosh E.A."/>
            <person name="Kyrpides N.C."/>
            <person name="Woyke T."/>
        </authorList>
    </citation>
    <scope>NUCLEOTIDE SEQUENCE</scope>
    <source>
        <strain evidence="1">GVMAG-M-3300023184-177</strain>
    </source>
</reference>
<name>A0A6C0HU34_9ZZZZ</name>
<organism evidence="1">
    <name type="scientific">viral metagenome</name>
    <dbReference type="NCBI Taxonomy" id="1070528"/>
    <lineage>
        <taxon>unclassified sequences</taxon>
        <taxon>metagenomes</taxon>
        <taxon>organismal metagenomes</taxon>
    </lineage>
</organism>
<dbReference type="AlphaFoldDB" id="A0A6C0HU34"/>